<reference evidence="4" key="1">
    <citation type="submission" date="2020-08" db="EMBL/GenBank/DDBJ databases">
        <title>Whole genome shotgun sequence of Actinocatenispora sera NBRC 101916.</title>
        <authorList>
            <person name="Komaki H."/>
            <person name="Tamura T."/>
        </authorList>
    </citation>
    <scope>NUCLEOTIDE SEQUENCE</scope>
    <source>
        <strain evidence="4">NBRC 101916</strain>
    </source>
</reference>
<gene>
    <name evidence="4" type="ORF">Asera_14040</name>
</gene>
<organism evidence="4 5">
    <name type="scientific">Actinocatenispora sera</name>
    <dbReference type="NCBI Taxonomy" id="390989"/>
    <lineage>
        <taxon>Bacteria</taxon>
        <taxon>Bacillati</taxon>
        <taxon>Actinomycetota</taxon>
        <taxon>Actinomycetes</taxon>
        <taxon>Micromonosporales</taxon>
        <taxon>Micromonosporaceae</taxon>
        <taxon>Actinocatenispora</taxon>
    </lineage>
</organism>
<dbReference type="InterPro" id="IPR002477">
    <property type="entry name" value="Peptidoglycan-bd-like"/>
</dbReference>
<comment type="subcellular location">
    <subcellularLocation>
        <location evidence="1">Cell envelope</location>
    </subcellularLocation>
</comment>
<feature type="domain" description="Peptidoglycan binding-like" evidence="3">
    <location>
        <begin position="122"/>
        <end position="168"/>
    </location>
</feature>
<proteinExistence type="predicted"/>
<evidence type="ECO:0000256" key="1">
    <source>
        <dbReference type="ARBA" id="ARBA00004196"/>
    </source>
</evidence>
<name>A0A810KY92_9ACTN</name>
<dbReference type="GO" id="GO:0030313">
    <property type="term" value="C:cell envelope"/>
    <property type="evidence" value="ECO:0007669"/>
    <property type="project" value="UniProtKB-SubCell"/>
</dbReference>
<dbReference type="EMBL" id="AP023354">
    <property type="protein sequence ID" value="BCJ27296.1"/>
    <property type="molecule type" value="Genomic_DNA"/>
</dbReference>
<evidence type="ECO:0000313" key="5">
    <source>
        <dbReference type="Proteomes" id="UP000680750"/>
    </source>
</evidence>
<dbReference type="Gene3D" id="2.40.420.20">
    <property type="match status" value="1"/>
</dbReference>
<dbReference type="AlphaFoldDB" id="A0A810KY92"/>
<sequence length="342" mass="35254">MRRRIRTVAIAAGAVAVLVVAGAAAVGLGGRHPAATGTSPKSTGTATVVRRDLVRYVSADGEVGYGASAPVTCKAAGTITWLPATGKTVSRGEQLVRVDDRPVVLLYGTLPMYRELKDRTVGNDVRQFEQNLAALGYGDFTVDDTYSPLTAAAVKRWQHDLGVPETGTVAAADVVIQPHAVRVARRLVRPGAASPADVVSVGGSTKVVTASFGEDDADWAKHGASVTVTLPDGGVVAGTVASANLGVSDNEPVVRVTVRVAEDQRLTNAAKVVVRHVAQRHRGVLAVPVDALLALAEGGYGVETVVAGHSRLVAVHTGMVADGLIEISGNGIHAGTTVRVPR</sequence>
<accession>A0A810KY92</accession>
<evidence type="ECO:0000313" key="4">
    <source>
        <dbReference type="EMBL" id="BCJ27296.1"/>
    </source>
</evidence>
<keyword evidence="2" id="KW-0175">Coiled coil</keyword>
<dbReference type="KEGG" id="aser:Asera_14040"/>
<dbReference type="SUPFAM" id="SSF47090">
    <property type="entry name" value="PGBD-like"/>
    <property type="match status" value="1"/>
</dbReference>
<dbReference type="Gene3D" id="1.10.101.10">
    <property type="entry name" value="PGBD-like superfamily/PGBD"/>
    <property type="match status" value="1"/>
</dbReference>
<dbReference type="InterPro" id="IPR036366">
    <property type="entry name" value="PGBDSf"/>
</dbReference>
<dbReference type="Proteomes" id="UP000680750">
    <property type="component" value="Chromosome"/>
</dbReference>
<dbReference type="Pfam" id="PF01471">
    <property type="entry name" value="PG_binding_1"/>
    <property type="match status" value="1"/>
</dbReference>
<protein>
    <submittedName>
        <fullName evidence="4">Peptidoglycan-binding protein</fullName>
    </submittedName>
</protein>
<evidence type="ECO:0000259" key="3">
    <source>
        <dbReference type="Pfam" id="PF01471"/>
    </source>
</evidence>
<keyword evidence="5" id="KW-1185">Reference proteome</keyword>
<dbReference type="RefSeq" id="WP_030445524.1">
    <property type="nucleotide sequence ID" value="NZ_AP023354.1"/>
</dbReference>
<dbReference type="PANTHER" id="PTHR32347:SF14">
    <property type="entry name" value="EFFLUX SYSTEM COMPONENT YKNX-RELATED"/>
    <property type="match status" value="1"/>
</dbReference>
<dbReference type="PANTHER" id="PTHR32347">
    <property type="entry name" value="EFFLUX SYSTEM COMPONENT YKNX-RELATED"/>
    <property type="match status" value="1"/>
</dbReference>
<evidence type="ECO:0000256" key="2">
    <source>
        <dbReference type="ARBA" id="ARBA00023054"/>
    </source>
</evidence>
<dbReference type="InterPro" id="IPR050465">
    <property type="entry name" value="UPF0194_transport"/>
</dbReference>
<dbReference type="InterPro" id="IPR036365">
    <property type="entry name" value="PGBD-like_sf"/>
</dbReference>